<dbReference type="InterPro" id="IPR006935">
    <property type="entry name" value="Helicase/UvrB_N"/>
</dbReference>
<gene>
    <name evidence="2" type="ORF">DLB95_26240</name>
</gene>
<dbReference type="SUPFAM" id="SSF52540">
    <property type="entry name" value="P-loop containing nucleoside triphosphate hydrolases"/>
    <property type="match status" value="1"/>
</dbReference>
<dbReference type="GO" id="GO:0005524">
    <property type="term" value="F:ATP binding"/>
    <property type="evidence" value="ECO:0007669"/>
    <property type="project" value="InterPro"/>
</dbReference>
<comment type="caution">
    <text evidence="2">The sequence shown here is derived from an EMBL/GenBank/DDBJ whole genome shotgun (WGS) entry which is preliminary data.</text>
</comment>
<name>A0A5Y3W9S1_SALDZ</name>
<protein>
    <recommendedName>
        <fullName evidence="1">Helicase/UvrB N-terminal domain-containing protein</fullName>
    </recommendedName>
</protein>
<reference evidence="2" key="1">
    <citation type="submission" date="2018-05" db="EMBL/GenBank/DDBJ databases">
        <authorList>
            <person name="Ashton P.M."/>
            <person name="Dallman T."/>
            <person name="Nair S."/>
            <person name="De Pinna E."/>
            <person name="Peters T."/>
            <person name="Grant K."/>
        </authorList>
    </citation>
    <scope>NUCLEOTIDE SEQUENCE [LARGE SCALE GENOMIC DNA]</scope>
    <source>
        <strain evidence="2">474878</strain>
    </source>
</reference>
<dbReference type="Gene3D" id="3.40.50.300">
    <property type="entry name" value="P-loop containing nucleotide triphosphate hydrolases"/>
    <property type="match status" value="1"/>
</dbReference>
<dbReference type="GO" id="GO:0003677">
    <property type="term" value="F:DNA binding"/>
    <property type="evidence" value="ECO:0007669"/>
    <property type="project" value="InterPro"/>
</dbReference>
<dbReference type="EMBL" id="AAIYJF010000036">
    <property type="protein sequence ID" value="ECJ4380612.1"/>
    <property type="molecule type" value="Genomic_DNA"/>
</dbReference>
<feature type="domain" description="Helicase/UvrB N-terminal" evidence="1">
    <location>
        <begin position="44"/>
        <end position="97"/>
    </location>
</feature>
<accession>A0A5Y3W9S1</accession>
<dbReference type="GO" id="GO:0016787">
    <property type="term" value="F:hydrolase activity"/>
    <property type="evidence" value="ECO:0007669"/>
    <property type="project" value="InterPro"/>
</dbReference>
<evidence type="ECO:0000259" key="1">
    <source>
        <dbReference type="Pfam" id="PF04851"/>
    </source>
</evidence>
<organism evidence="2">
    <name type="scientific">Salmonella diarizonae</name>
    <dbReference type="NCBI Taxonomy" id="59204"/>
    <lineage>
        <taxon>Bacteria</taxon>
        <taxon>Pseudomonadati</taxon>
        <taxon>Pseudomonadota</taxon>
        <taxon>Gammaproteobacteria</taxon>
        <taxon>Enterobacterales</taxon>
        <taxon>Enterobacteriaceae</taxon>
        <taxon>Salmonella</taxon>
    </lineage>
</organism>
<dbReference type="AlphaFoldDB" id="A0A5Y3W9S1"/>
<dbReference type="InterPro" id="IPR027417">
    <property type="entry name" value="P-loop_NTPase"/>
</dbReference>
<proteinExistence type="predicted"/>
<dbReference type="Proteomes" id="UP000839781">
    <property type="component" value="Unassembled WGS sequence"/>
</dbReference>
<evidence type="ECO:0000313" key="2">
    <source>
        <dbReference type="EMBL" id="ECJ4380612.1"/>
    </source>
</evidence>
<dbReference type="Pfam" id="PF04851">
    <property type="entry name" value="ResIII"/>
    <property type="match status" value="1"/>
</dbReference>
<sequence length="99" mass="11384">MATKPTSGSNQTLLFNQFRQFDVPGLFSERYETPDYIQANLKDTLRPYQHTALRYLHYAQRNPAEAVIHYRHLLFHMATGAGKTMVMAGAILCLFKEYG</sequence>